<name>A0ACC5RBI5_9HYPH</name>
<comment type="caution">
    <text evidence="1">The sequence shown here is derived from an EMBL/GenBank/DDBJ whole genome shotgun (WGS) entry which is preliminary data.</text>
</comment>
<protein>
    <submittedName>
        <fullName evidence="1">Autotransporter domain-containing protein</fullName>
    </submittedName>
</protein>
<organism evidence="1 2">
    <name type="scientific">Taklimakanibacter albus</name>
    <dbReference type="NCBI Taxonomy" id="2800327"/>
    <lineage>
        <taxon>Bacteria</taxon>
        <taxon>Pseudomonadati</taxon>
        <taxon>Pseudomonadota</taxon>
        <taxon>Alphaproteobacteria</taxon>
        <taxon>Hyphomicrobiales</taxon>
        <taxon>Aestuariivirgaceae</taxon>
        <taxon>Taklimakanibacter</taxon>
    </lineage>
</organism>
<proteinExistence type="predicted"/>
<dbReference type="Proteomes" id="UP000616151">
    <property type="component" value="Unassembled WGS sequence"/>
</dbReference>
<accession>A0ACC5RBI5</accession>
<evidence type="ECO:0000313" key="1">
    <source>
        <dbReference type="EMBL" id="MBK1869985.1"/>
    </source>
</evidence>
<gene>
    <name evidence="1" type="ORF">JHL16_26710</name>
</gene>
<keyword evidence="2" id="KW-1185">Reference proteome</keyword>
<dbReference type="EMBL" id="JAENHL010000008">
    <property type="protein sequence ID" value="MBK1869985.1"/>
    <property type="molecule type" value="Genomic_DNA"/>
</dbReference>
<sequence length="987" mass="98537">MRTAFTGFRRRLTGTTALTVLAAGALALSGGYAGAVTINDGVTVIAGSDVDPTLGAAGETITLDGGVYNASTNVGANAILQTTGTFSTSRTINFTNFGGRIETDAGTTLTATGLITGGGGANFIKQGAGTLVFTGDGTGFTGTTRVYGGTLRIEGGGDLGGTNAAGGAIGNGGTVVVTGAGSTWTNYGQIGVGKIGSGTMTISAGGKVFSGNAGAGGTTGGIIGESGASAVTITGAGSEWATDKANLYVGHFNTGELTLTDSGTMKVGATGTGTVIAGITAAGIINIGAAEASAAAAAGTLQAGSVSFGVAGSKVVFNHTDANYTFAAAISGTGTVRQFAGTTVLSSVNTYSGGTLVQGGILRAGVAGAFVNNTSYTVAGGALDLNDFNLVMSSLAGTGGEVTIGTAELTVAQATNTTYAGQLVGSGDIIKSGAGSLLLIGDSSATFTGTTTVSGGGLYVGDLIGGKLGGDITVETGGRLGGIGNIGSTGKTVEIEAGGTHAPGNSIGTQVVDANYINHGILEIEATPTAADKLIVNGTVDIAGADLQLVLTPNVADDWGVLTGPYVIIDNDGTDAVTGTFNPITSDQPFLDALINYAGGTGNDVTLQLVRNDVAFVEVAETRNQRATAGAVDTLDVSSEVWVALAMAGSEEEARALLDELSGEVHASLIGMLNQDSRFWRNAANDRLRQAFGGVAASGGQVMGFSASGVTNGPADTQGLALWTRGFGSWAKTDSDGNAADFTRNTGGILAGADIGVAKATRLGVLAGYAHSSFDADDRDSSGDVDSYQIGLYGGTQIDAVGLRAGVAYAWHNIDTEREALGDDLDADYDAGTVQVFGEAGYTFDLDSLRLEPFANAAYVSTKTDDFEEDGGPAALSSDSETNDNTFTTLGLRAAVGFNVGEMPASFRAMAGWRHAFGDVRPETTFAFEGSEDFVIAGAPIARDAAVLEAGFDVSLSSEATFGIAYSGEIGNDAEDHGLNATLAVEF</sequence>
<evidence type="ECO:0000313" key="2">
    <source>
        <dbReference type="Proteomes" id="UP000616151"/>
    </source>
</evidence>
<reference evidence="1" key="1">
    <citation type="submission" date="2021-01" db="EMBL/GenBank/DDBJ databases">
        <authorList>
            <person name="Sun Q."/>
        </authorList>
    </citation>
    <scope>NUCLEOTIDE SEQUENCE</scope>
    <source>
        <strain evidence="1">YIM B02566</strain>
    </source>
</reference>